<dbReference type="Proteomes" id="UP000682733">
    <property type="component" value="Unassembled WGS sequence"/>
</dbReference>
<dbReference type="EMBL" id="CAJOBA010058252">
    <property type="protein sequence ID" value="CAF4306522.1"/>
    <property type="molecule type" value="Genomic_DNA"/>
</dbReference>
<dbReference type="OrthoDB" id="2122982at2759"/>
<evidence type="ECO:0000313" key="3">
    <source>
        <dbReference type="EMBL" id="CAF1519556.1"/>
    </source>
</evidence>
<dbReference type="GO" id="GO:0006897">
    <property type="term" value="P:endocytosis"/>
    <property type="evidence" value="ECO:0007669"/>
    <property type="project" value="TreeGrafter"/>
</dbReference>
<dbReference type="EMBL" id="CAJNOK010036127">
    <property type="protein sequence ID" value="CAF1519556.1"/>
    <property type="molecule type" value="Genomic_DNA"/>
</dbReference>
<gene>
    <name evidence="4" type="ORF">GPM918_LOCUS41326</name>
    <name evidence="3" type="ORF">OVA965_LOCUS37723</name>
    <name evidence="6" type="ORF">SRO942_LOCUS42362</name>
    <name evidence="5" type="ORF">TMI583_LOCUS38832</name>
</gene>
<dbReference type="InterPro" id="IPR010606">
    <property type="entry name" value="Mib_Herc2"/>
</dbReference>
<dbReference type="GO" id="GO:0005737">
    <property type="term" value="C:cytoplasm"/>
    <property type="evidence" value="ECO:0007669"/>
    <property type="project" value="TreeGrafter"/>
</dbReference>
<dbReference type="Proteomes" id="UP000677228">
    <property type="component" value="Unassembled WGS sequence"/>
</dbReference>
<keyword evidence="1" id="KW-0175">Coiled coil</keyword>
<dbReference type="EMBL" id="CAJNOQ010032322">
    <property type="protein sequence ID" value="CAF1584557.1"/>
    <property type="molecule type" value="Genomic_DNA"/>
</dbReference>
<dbReference type="InterPro" id="IPR037252">
    <property type="entry name" value="Mib_Herc2_sf"/>
</dbReference>
<evidence type="ECO:0000313" key="4">
    <source>
        <dbReference type="EMBL" id="CAF1584557.1"/>
    </source>
</evidence>
<dbReference type="Gene3D" id="2.30.30.40">
    <property type="entry name" value="SH3 Domains"/>
    <property type="match status" value="1"/>
</dbReference>
<dbReference type="GO" id="GO:0007219">
    <property type="term" value="P:Notch signaling pathway"/>
    <property type="evidence" value="ECO:0007669"/>
    <property type="project" value="TreeGrafter"/>
</dbReference>
<protein>
    <recommendedName>
        <fullName evidence="2">MIB/HERC2 domain-containing protein</fullName>
    </recommendedName>
</protein>
<evidence type="ECO:0000313" key="5">
    <source>
        <dbReference type="EMBL" id="CAF4306522.1"/>
    </source>
</evidence>
<evidence type="ECO:0000259" key="2">
    <source>
        <dbReference type="PROSITE" id="PS51416"/>
    </source>
</evidence>
<comment type="caution">
    <text evidence="4">The sequence shown here is derived from an EMBL/GenBank/DDBJ whole genome shotgun (WGS) entry which is preliminary data.</text>
</comment>
<evidence type="ECO:0000256" key="1">
    <source>
        <dbReference type="ARBA" id="ARBA00023054"/>
    </source>
</evidence>
<name>A0A815ZGN6_9BILA</name>
<organism evidence="4 7">
    <name type="scientific">Didymodactylos carnosus</name>
    <dbReference type="NCBI Taxonomy" id="1234261"/>
    <lineage>
        <taxon>Eukaryota</taxon>
        <taxon>Metazoa</taxon>
        <taxon>Spiralia</taxon>
        <taxon>Gnathifera</taxon>
        <taxon>Rotifera</taxon>
        <taxon>Eurotatoria</taxon>
        <taxon>Bdelloidea</taxon>
        <taxon>Philodinida</taxon>
        <taxon>Philodinidae</taxon>
        <taxon>Didymodactylos</taxon>
    </lineage>
</organism>
<dbReference type="EMBL" id="CAJOBC010098349">
    <property type="protein sequence ID" value="CAF4453519.1"/>
    <property type="molecule type" value="Genomic_DNA"/>
</dbReference>
<dbReference type="GO" id="GO:0046872">
    <property type="term" value="F:metal ion binding"/>
    <property type="evidence" value="ECO:0007669"/>
    <property type="project" value="InterPro"/>
</dbReference>
<dbReference type="PROSITE" id="PS51416">
    <property type="entry name" value="MIB_HERC2"/>
    <property type="match status" value="1"/>
</dbReference>
<accession>A0A815ZGN6</accession>
<dbReference type="AlphaFoldDB" id="A0A815ZGN6"/>
<dbReference type="GO" id="GO:0016567">
    <property type="term" value="P:protein ubiquitination"/>
    <property type="evidence" value="ECO:0007669"/>
    <property type="project" value="InterPro"/>
</dbReference>
<keyword evidence="7" id="KW-1185">Reference proteome</keyword>
<dbReference type="Proteomes" id="UP000663829">
    <property type="component" value="Unassembled WGS sequence"/>
</dbReference>
<feature type="non-terminal residue" evidence="4">
    <location>
        <position position="118"/>
    </location>
</feature>
<feature type="domain" description="MIB/HERC2" evidence="2">
    <location>
        <begin position="46"/>
        <end position="116"/>
    </location>
</feature>
<evidence type="ECO:0000313" key="7">
    <source>
        <dbReference type="Proteomes" id="UP000663829"/>
    </source>
</evidence>
<reference evidence="4" key="1">
    <citation type="submission" date="2021-02" db="EMBL/GenBank/DDBJ databases">
        <authorList>
            <person name="Nowell W R."/>
        </authorList>
    </citation>
    <scope>NUCLEOTIDE SEQUENCE</scope>
</reference>
<dbReference type="Pfam" id="PF06701">
    <property type="entry name" value="MIB_HERC2"/>
    <property type="match status" value="1"/>
</dbReference>
<proteinExistence type="predicted"/>
<dbReference type="PANTHER" id="PTHR24202:SF53">
    <property type="entry name" value="E3 UBIQUITIN-PROTEIN LIGASE MIB1"/>
    <property type="match status" value="1"/>
</dbReference>
<evidence type="ECO:0000313" key="6">
    <source>
        <dbReference type="EMBL" id="CAF4453519.1"/>
    </source>
</evidence>
<sequence>MALSESVAGTNEQTSLIHQVTRLQNNESNRIRSNVDIANRSHNLNNAILRLDQYALGTRVVRGPEWKWQKQDGGEGHVGTVQSIENNDKVSVVWDYGQSANYRCQTHYDLRILDNSAT</sequence>
<dbReference type="GO" id="GO:0004842">
    <property type="term" value="F:ubiquitin-protein transferase activity"/>
    <property type="evidence" value="ECO:0007669"/>
    <property type="project" value="InterPro"/>
</dbReference>
<dbReference type="PANTHER" id="PTHR24202">
    <property type="entry name" value="E3 UBIQUITIN-PROTEIN LIGASE MIB2"/>
    <property type="match status" value="1"/>
</dbReference>
<dbReference type="Proteomes" id="UP000681722">
    <property type="component" value="Unassembled WGS sequence"/>
</dbReference>
<dbReference type="SUPFAM" id="SSF159034">
    <property type="entry name" value="Mib/herc2 domain-like"/>
    <property type="match status" value="1"/>
</dbReference>